<protein>
    <recommendedName>
        <fullName evidence="2">Peptidase M28 domain-containing protein</fullName>
    </recommendedName>
</protein>
<feature type="domain" description="Peptidase M28" evidence="2">
    <location>
        <begin position="215"/>
        <end position="402"/>
    </location>
</feature>
<organism evidence="3 4">
    <name type="scientific">Clostridium botulinum C/D str. DC5</name>
    <dbReference type="NCBI Taxonomy" id="1443128"/>
    <lineage>
        <taxon>Bacteria</taxon>
        <taxon>Bacillati</taxon>
        <taxon>Bacillota</taxon>
        <taxon>Clostridia</taxon>
        <taxon>Eubacteriales</taxon>
        <taxon>Clostridiaceae</taxon>
        <taxon>Clostridium</taxon>
    </lineage>
</organism>
<feature type="transmembrane region" description="Helical" evidence="1">
    <location>
        <begin position="7"/>
        <end position="25"/>
    </location>
</feature>
<evidence type="ECO:0000313" key="4">
    <source>
        <dbReference type="Proteomes" id="UP000030014"/>
    </source>
</evidence>
<dbReference type="SUPFAM" id="SSF53187">
    <property type="entry name" value="Zn-dependent exopeptidases"/>
    <property type="match status" value="1"/>
</dbReference>
<dbReference type="PANTHER" id="PTHR12147">
    <property type="entry name" value="METALLOPEPTIDASE M28 FAMILY MEMBER"/>
    <property type="match status" value="1"/>
</dbReference>
<proteinExistence type="predicted"/>
<keyword evidence="1" id="KW-1133">Transmembrane helix</keyword>
<reference evidence="3 4" key="1">
    <citation type="submission" date="2014-01" db="EMBL/GenBank/DDBJ databases">
        <title>Plasmidome dynamics in the species complex Clostridium novyi sensu lato converts strains of independent lineages into distinctly different pathogens.</title>
        <authorList>
            <person name="Skarin H."/>
            <person name="Segerman B."/>
        </authorList>
    </citation>
    <scope>NUCLEOTIDE SEQUENCE [LARGE SCALE GENOMIC DNA]</scope>
    <source>
        <strain evidence="3 4">DC5</strain>
    </source>
</reference>
<dbReference type="Gene3D" id="3.40.630.10">
    <property type="entry name" value="Zn peptidases"/>
    <property type="match status" value="1"/>
</dbReference>
<dbReference type="PANTHER" id="PTHR12147:SF26">
    <property type="entry name" value="PEPTIDASE M28 DOMAIN-CONTAINING PROTEIN"/>
    <property type="match status" value="1"/>
</dbReference>
<keyword evidence="1" id="KW-0812">Transmembrane</keyword>
<evidence type="ECO:0000256" key="1">
    <source>
        <dbReference type="SAM" id="Phobius"/>
    </source>
</evidence>
<dbReference type="Pfam" id="PF04389">
    <property type="entry name" value="Peptidase_M28"/>
    <property type="match status" value="1"/>
</dbReference>
<dbReference type="AlphaFoldDB" id="A0A0A0ID44"/>
<name>A0A0A0ID44_CLOBO</name>
<dbReference type="InterPro" id="IPR007484">
    <property type="entry name" value="Peptidase_M28"/>
</dbReference>
<keyword evidence="1" id="KW-0472">Membrane</keyword>
<accession>A0A0A0ID44</accession>
<comment type="caution">
    <text evidence="3">The sequence shown here is derived from an EMBL/GenBank/DDBJ whole genome shotgun (WGS) entry which is preliminary data.</text>
</comment>
<dbReference type="EMBL" id="JDRY01000034">
    <property type="protein sequence ID" value="KGM99374.1"/>
    <property type="molecule type" value="Genomic_DNA"/>
</dbReference>
<evidence type="ECO:0000259" key="2">
    <source>
        <dbReference type="Pfam" id="PF04389"/>
    </source>
</evidence>
<dbReference type="GO" id="GO:0006508">
    <property type="term" value="P:proteolysis"/>
    <property type="evidence" value="ECO:0007669"/>
    <property type="project" value="InterPro"/>
</dbReference>
<dbReference type="RefSeq" id="WP_039257581.1">
    <property type="nucleotide sequence ID" value="NZ_JDRY01000034.1"/>
</dbReference>
<sequence>MNKILNEFIISFLVLLFSISFNTYLNIHPFNENNVIKDIDFLTSNNFKGRLTGTFENKLIEEYIRLQFIKNDLKPFIGDYTQTFTTNYPKRINGYPHLIIQNDAGVKIKEFIYGIDYKEDMLNFKNNKIIVNNKNPFIISKDRMLQVEDNKDYFLFYIPTNDNLNFRSSFVNDSNWSMCVMVTKETLSSINTAIRNGNSVDCFIPFSNSTTTASNILGFIEGKNKYKDPIIISAHFDHLGADLNNNIYKGALDNASGTSFMLEMMRYISSLGRPDRSILFVGFNAEEFGCIGSDNFVKTYKPYIKNSKVFNFDMIGSNQDIPLCLMGGKQDSKNTKFIKNISTVYSSQNININYLFEDNSDHKAFRDNNIDAITFCDNDTSRIHTLKDNPKFIKINSISRCFNFSNKKILEFCFNNNFMIIYYKQILYLSLFFIVIFLILICLHKNYNH</sequence>
<dbReference type="InterPro" id="IPR045175">
    <property type="entry name" value="M28_fam"/>
</dbReference>
<dbReference type="GO" id="GO:0008235">
    <property type="term" value="F:metalloexopeptidase activity"/>
    <property type="evidence" value="ECO:0007669"/>
    <property type="project" value="InterPro"/>
</dbReference>
<evidence type="ECO:0000313" key="3">
    <source>
        <dbReference type="EMBL" id="KGM99374.1"/>
    </source>
</evidence>
<feature type="transmembrane region" description="Helical" evidence="1">
    <location>
        <begin position="426"/>
        <end position="443"/>
    </location>
</feature>
<dbReference type="Proteomes" id="UP000030014">
    <property type="component" value="Unassembled WGS sequence"/>
</dbReference>
<gene>
    <name evidence="3" type="ORF">Z955_07365</name>
</gene>